<feature type="domain" description="Alpha/beta hydrolase fold-3" evidence="2">
    <location>
        <begin position="45"/>
        <end position="157"/>
    </location>
</feature>
<comment type="caution">
    <text evidence="3">The sequence shown here is derived from an EMBL/GenBank/DDBJ whole genome shotgun (WGS) entry which is preliminary data.</text>
</comment>
<protein>
    <recommendedName>
        <fullName evidence="2">Alpha/beta hydrolase fold-3 domain-containing protein</fullName>
    </recommendedName>
</protein>
<evidence type="ECO:0000256" key="1">
    <source>
        <dbReference type="ARBA" id="ARBA00022801"/>
    </source>
</evidence>
<keyword evidence="4" id="KW-1185">Reference proteome</keyword>
<evidence type="ECO:0000313" key="4">
    <source>
        <dbReference type="Proteomes" id="UP000050424"/>
    </source>
</evidence>
<gene>
    <name evidence="3" type="ORF">AK830_g10523</name>
</gene>
<dbReference type="Pfam" id="PF07859">
    <property type="entry name" value="Abhydrolase_3"/>
    <property type="match status" value="1"/>
</dbReference>
<dbReference type="STRING" id="78410.A0A0N8H5F6"/>
<evidence type="ECO:0000259" key="2">
    <source>
        <dbReference type="Pfam" id="PF07859"/>
    </source>
</evidence>
<reference evidence="3 4" key="1">
    <citation type="submission" date="2015-09" db="EMBL/GenBank/DDBJ databases">
        <title>Draft genome of a European isolate of the apple canker pathogen Neonectria ditissima.</title>
        <authorList>
            <person name="Gomez-Cortecero A."/>
            <person name="Harrison R.J."/>
            <person name="Armitage A.D."/>
        </authorList>
    </citation>
    <scope>NUCLEOTIDE SEQUENCE [LARGE SCALE GENOMIC DNA]</scope>
    <source>
        <strain evidence="3 4">R09/05</strain>
    </source>
</reference>
<organism evidence="3 4">
    <name type="scientific">Neonectria ditissima</name>
    <dbReference type="NCBI Taxonomy" id="78410"/>
    <lineage>
        <taxon>Eukaryota</taxon>
        <taxon>Fungi</taxon>
        <taxon>Dikarya</taxon>
        <taxon>Ascomycota</taxon>
        <taxon>Pezizomycotina</taxon>
        <taxon>Sordariomycetes</taxon>
        <taxon>Hypocreomycetidae</taxon>
        <taxon>Hypocreales</taxon>
        <taxon>Nectriaceae</taxon>
        <taxon>Neonectria</taxon>
    </lineage>
</organism>
<dbReference type="PANTHER" id="PTHR48081">
    <property type="entry name" value="AB HYDROLASE SUPERFAMILY PROTEIN C4A8.06C"/>
    <property type="match status" value="1"/>
</dbReference>
<evidence type="ECO:0000313" key="3">
    <source>
        <dbReference type="EMBL" id="KPM36036.1"/>
    </source>
</evidence>
<accession>A0A0N8H5F6</accession>
<keyword evidence="1" id="KW-0378">Hydrolase</keyword>
<dbReference type="EMBL" id="LKCW01000221">
    <property type="protein sequence ID" value="KPM36036.1"/>
    <property type="molecule type" value="Genomic_DNA"/>
</dbReference>
<proteinExistence type="predicted"/>
<dbReference type="Gene3D" id="3.40.50.1820">
    <property type="entry name" value="alpha/beta hydrolase"/>
    <property type="match status" value="1"/>
</dbReference>
<dbReference type="SUPFAM" id="SSF53474">
    <property type="entry name" value="alpha/beta-Hydrolases"/>
    <property type="match status" value="1"/>
</dbReference>
<dbReference type="GO" id="GO:0016787">
    <property type="term" value="F:hydrolase activity"/>
    <property type="evidence" value="ECO:0007669"/>
    <property type="project" value="UniProtKB-KW"/>
</dbReference>
<dbReference type="OrthoDB" id="2963168at2759"/>
<dbReference type="PANTHER" id="PTHR48081:SF3">
    <property type="entry name" value="ALPHA_BETA HYDROLASE FOLD-3 DOMAIN-CONTAINING PROTEIN"/>
    <property type="match status" value="1"/>
</dbReference>
<sequence>MAFSFFSNFSGYGSHSFTYKAADKLDLKLEVLAPRETDTDPTPVLLHYHGGWLIIGDRHSVQPHWLINACIRRRWIFVSPDYRLMPESTAHASVDDAVDAYEWVLKRLATELDITIGPVVLSGSSAGAYLALTVASITPTKPRALFLLYGMLDPADERYTTTGTNVLGLPPIEAGPILAQYASSCNENDGVRSGYPWPNDLATDPRFALIQAMHMEALIPDRLTGIVGLSKAIATRGLETSIPASAQRLFPKTFADLSEFPPTMIFHGKNDNVVPCRLSQSTAETLKDAGVNITTEFPDDAHHAFDVHLGDVDLEDALAEERLTPGIQGLRNVIEFLDGVAGI</sequence>
<dbReference type="InterPro" id="IPR050300">
    <property type="entry name" value="GDXG_lipolytic_enzyme"/>
</dbReference>
<dbReference type="AlphaFoldDB" id="A0A0N8H5F6"/>
<dbReference type="InterPro" id="IPR013094">
    <property type="entry name" value="AB_hydrolase_3"/>
</dbReference>
<dbReference type="Proteomes" id="UP000050424">
    <property type="component" value="Unassembled WGS sequence"/>
</dbReference>
<dbReference type="InterPro" id="IPR029058">
    <property type="entry name" value="AB_hydrolase_fold"/>
</dbReference>
<name>A0A0N8H5F6_9HYPO</name>